<comment type="caution">
    <text evidence="1">The sequence shown here is derived from an EMBL/GenBank/DDBJ whole genome shotgun (WGS) entry which is preliminary data.</text>
</comment>
<dbReference type="PANTHER" id="PTHR34676">
    <property type="entry name" value="DUF4219 DOMAIN-CONTAINING PROTEIN-RELATED"/>
    <property type="match status" value="1"/>
</dbReference>
<protein>
    <submittedName>
        <fullName evidence="1">Zf-CCHC domain-containing protein/DUF4219 domain-containing protein/UBN2 domain-containing protein</fullName>
    </submittedName>
</protein>
<dbReference type="AlphaFoldDB" id="A0A6L2P2D1"/>
<name>A0A6L2P2D1_TANCI</name>
<gene>
    <name evidence="1" type="ORF">Tci_063400</name>
</gene>
<dbReference type="PANTHER" id="PTHR34676:SF8">
    <property type="entry name" value="TRANSMEMBRANE PROTEIN"/>
    <property type="match status" value="1"/>
</dbReference>
<evidence type="ECO:0000313" key="1">
    <source>
        <dbReference type="EMBL" id="GEU91422.1"/>
    </source>
</evidence>
<reference evidence="1" key="1">
    <citation type="journal article" date="2019" name="Sci. Rep.">
        <title>Draft genome of Tanacetum cinerariifolium, the natural source of mosquito coil.</title>
        <authorList>
            <person name="Yamashiro T."/>
            <person name="Shiraishi A."/>
            <person name="Satake H."/>
            <person name="Nakayama K."/>
        </authorList>
    </citation>
    <scope>NUCLEOTIDE SEQUENCE</scope>
</reference>
<dbReference type="EMBL" id="BKCJ010010401">
    <property type="protein sequence ID" value="GEU91422.1"/>
    <property type="molecule type" value="Genomic_DNA"/>
</dbReference>
<sequence>MGFAFRKTCFETYVKSKDIDLWHVSQNGDFYYKVEDSESKLMKETPYELLKEDQKKKLGENNEAKMTPYNALPRKEYERVFVCKTAKEVYHTLIVTHQGNSQVNNYKIDLLTQEYKRPLKQELCEKVSSCFSIKMESQEDDH</sequence>
<organism evidence="1">
    <name type="scientific">Tanacetum cinerariifolium</name>
    <name type="common">Dalmatian daisy</name>
    <name type="synonym">Chrysanthemum cinerariifolium</name>
    <dbReference type="NCBI Taxonomy" id="118510"/>
    <lineage>
        <taxon>Eukaryota</taxon>
        <taxon>Viridiplantae</taxon>
        <taxon>Streptophyta</taxon>
        <taxon>Embryophyta</taxon>
        <taxon>Tracheophyta</taxon>
        <taxon>Spermatophyta</taxon>
        <taxon>Magnoliopsida</taxon>
        <taxon>eudicotyledons</taxon>
        <taxon>Gunneridae</taxon>
        <taxon>Pentapetalae</taxon>
        <taxon>asterids</taxon>
        <taxon>campanulids</taxon>
        <taxon>Asterales</taxon>
        <taxon>Asteraceae</taxon>
        <taxon>Asteroideae</taxon>
        <taxon>Anthemideae</taxon>
        <taxon>Anthemidinae</taxon>
        <taxon>Tanacetum</taxon>
    </lineage>
</organism>
<accession>A0A6L2P2D1</accession>
<proteinExistence type="predicted"/>